<gene>
    <name evidence="2" type="ORF">PITC_036120</name>
</gene>
<keyword evidence="3" id="KW-1185">Reference proteome</keyword>
<name>A0A0A2LED0_PENIT</name>
<accession>A0A0A2LED0</accession>
<dbReference type="PhylomeDB" id="A0A0A2LED0"/>
<evidence type="ECO:0000256" key="1">
    <source>
        <dbReference type="SAM" id="MobiDB-lite"/>
    </source>
</evidence>
<evidence type="ECO:0000313" key="2">
    <source>
        <dbReference type="EMBL" id="KGO78244.1"/>
    </source>
</evidence>
<feature type="region of interest" description="Disordered" evidence="1">
    <location>
        <begin position="25"/>
        <end position="46"/>
    </location>
</feature>
<evidence type="ECO:0000313" key="3">
    <source>
        <dbReference type="Proteomes" id="UP000030104"/>
    </source>
</evidence>
<dbReference type="Proteomes" id="UP000030104">
    <property type="component" value="Unassembled WGS sequence"/>
</dbReference>
<dbReference type="EMBL" id="JQGA01000015">
    <property type="protein sequence ID" value="KGO78244.1"/>
    <property type="molecule type" value="Genomic_DNA"/>
</dbReference>
<sequence length="46" mass="5278">MSYMKKNEDEDQVMIKLDRTSVFQDGVQSTTPPGASMRCTYSMLTR</sequence>
<dbReference type="AlphaFoldDB" id="A0A0A2LED0"/>
<organism evidence="2 3">
    <name type="scientific">Penicillium italicum</name>
    <name type="common">Blue mold</name>
    <dbReference type="NCBI Taxonomy" id="40296"/>
    <lineage>
        <taxon>Eukaryota</taxon>
        <taxon>Fungi</taxon>
        <taxon>Dikarya</taxon>
        <taxon>Ascomycota</taxon>
        <taxon>Pezizomycotina</taxon>
        <taxon>Eurotiomycetes</taxon>
        <taxon>Eurotiomycetidae</taxon>
        <taxon>Eurotiales</taxon>
        <taxon>Aspergillaceae</taxon>
        <taxon>Penicillium</taxon>
    </lineage>
</organism>
<protein>
    <submittedName>
        <fullName evidence="2">Uncharacterized protein</fullName>
    </submittedName>
</protein>
<reference evidence="2 3" key="1">
    <citation type="journal article" date="2015" name="Mol. Plant Microbe Interact.">
        <title>Genome, transcriptome, and functional analyses of Penicillium expansum provide new insights into secondary metabolism and pathogenicity.</title>
        <authorList>
            <person name="Ballester A.R."/>
            <person name="Marcet-Houben M."/>
            <person name="Levin E."/>
            <person name="Sela N."/>
            <person name="Selma-Lazaro C."/>
            <person name="Carmona L."/>
            <person name="Wisniewski M."/>
            <person name="Droby S."/>
            <person name="Gonzalez-Candelas L."/>
            <person name="Gabaldon T."/>
        </authorList>
    </citation>
    <scope>NUCLEOTIDE SEQUENCE [LARGE SCALE GENOMIC DNA]</scope>
    <source>
        <strain evidence="2 3">PHI-1</strain>
    </source>
</reference>
<dbReference type="HOGENOM" id="CLU_3191509_0_0_1"/>
<proteinExistence type="predicted"/>
<comment type="caution">
    <text evidence="2">The sequence shown here is derived from an EMBL/GenBank/DDBJ whole genome shotgun (WGS) entry which is preliminary data.</text>
</comment>